<dbReference type="STRING" id="879819.A0A0J0XBQ3"/>
<proteinExistence type="predicted"/>
<dbReference type="InterPro" id="IPR008927">
    <property type="entry name" value="6-PGluconate_DH-like_C_sf"/>
</dbReference>
<dbReference type="InterPro" id="IPR013752">
    <property type="entry name" value="KPA_reductase"/>
</dbReference>
<evidence type="ECO:0000259" key="1">
    <source>
        <dbReference type="Pfam" id="PF02558"/>
    </source>
</evidence>
<gene>
    <name evidence="3" type="ORF">CC85DRAFT_315781</name>
</gene>
<dbReference type="InterPro" id="IPR013328">
    <property type="entry name" value="6PGD_dom2"/>
</dbReference>
<keyword evidence="4" id="KW-1185">Reference proteome</keyword>
<accession>A0A0J0XBQ3</accession>
<feature type="domain" description="Ketopantoate reductase C-terminal" evidence="2">
    <location>
        <begin position="195"/>
        <end position="338"/>
    </location>
</feature>
<dbReference type="Proteomes" id="UP000053611">
    <property type="component" value="Unassembled WGS sequence"/>
</dbReference>
<dbReference type="SUPFAM" id="SSF48179">
    <property type="entry name" value="6-phosphogluconate dehydrogenase C-terminal domain-like"/>
    <property type="match status" value="1"/>
</dbReference>
<dbReference type="OrthoDB" id="3609at2759"/>
<dbReference type="Gene3D" id="3.40.50.720">
    <property type="entry name" value="NAD(P)-binding Rossmann-like Domain"/>
    <property type="match status" value="1"/>
</dbReference>
<sequence>MSPPVDVLLIGLGAIGTVYSYLLERSGRARVTAVARSNYDLYTSSGVRLETGRFGIVPGYRPSRVCKSQAEALDREYALCVVCTKSLPDVLPTTDLLADALRSGKVGAYVLIQNGLDVEVELARATRTPVVSCVAWISVMASSDGAVVKWAGVEKLGAGVYREDGERPDAGEQKALELWLELVKAGGGNTVVAEDIRSTRYAKNVWTCTQAGVQSLVRTYQTCFRPLGDEHHVQIKKFYREVVELGFKTGLLYEGMVVQPSGQAVGSIDDIVKMDFDRVRSAFVVNGSAHKWSMLLDVENGRPFEVEVVVGAVVRLAHKHGFDAPRTEFMYTLLKGLQQSILEARERALT</sequence>
<feature type="domain" description="Ketopantoate reductase N-terminal" evidence="1">
    <location>
        <begin position="7"/>
        <end position="151"/>
    </location>
</feature>
<evidence type="ECO:0000313" key="4">
    <source>
        <dbReference type="Proteomes" id="UP000053611"/>
    </source>
</evidence>
<name>A0A0J0XBQ3_9TREE</name>
<dbReference type="EMBL" id="KQ087301">
    <property type="protein sequence ID" value="KLT38500.1"/>
    <property type="molecule type" value="Genomic_DNA"/>
</dbReference>
<dbReference type="InterPro" id="IPR051402">
    <property type="entry name" value="KPR-Related"/>
</dbReference>
<evidence type="ECO:0000313" key="3">
    <source>
        <dbReference type="EMBL" id="KLT38500.1"/>
    </source>
</evidence>
<dbReference type="GO" id="GO:0005737">
    <property type="term" value="C:cytoplasm"/>
    <property type="evidence" value="ECO:0007669"/>
    <property type="project" value="TreeGrafter"/>
</dbReference>
<organism evidence="3 4">
    <name type="scientific">Cutaneotrichosporon oleaginosum</name>
    <dbReference type="NCBI Taxonomy" id="879819"/>
    <lineage>
        <taxon>Eukaryota</taxon>
        <taxon>Fungi</taxon>
        <taxon>Dikarya</taxon>
        <taxon>Basidiomycota</taxon>
        <taxon>Agaricomycotina</taxon>
        <taxon>Tremellomycetes</taxon>
        <taxon>Trichosporonales</taxon>
        <taxon>Trichosporonaceae</taxon>
        <taxon>Cutaneotrichosporon</taxon>
    </lineage>
</organism>
<evidence type="ECO:0000259" key="2">
    <source>
        <dbReference type="Pfam" id="PF08546"/>
    </source>
</evidence>
<dbReference type="Pfam" id="PF02558">
    <property type="entry name" value="ApbA"/>
    <property type="match status" value="1"/>
</dbReference>
<dbReference type="AlphaFoldDB" id="A0A0J0XBQ3"/>
<dbReference type="PANTHER" id="PTHR21708">
    <property type="entry name" value="PROBABLE 2-DEHYDROPANTOATE 2-REDUCTASE"/>
    <property type="match status" value="1"/>
</dbReference>
<dbReference type="Pfam" id="PF08546">
    <property type="entry name" value="ApbA_C"/>
    <property type="match status" value="1"/>
</dbReference>
<dbReference type="InterPro" id="IPR013332">
    <property type="entry name" value="KPR_N"/>
</dbReference>
<dbReference type="Gene3D" id="1.10.1040.10">
    <property type="entry name" value="N-(1-d-carboxylethyl)-l-norvaline Dehydrogenase, domain 2"/>
    <property type="match status" value="1"/>
</dbReference>
<reference evidence="3 4" key="1">
    <citation type="submission" date="2015-03" db="EMBL/GenBank/DDBJ databases">
        <title>Genomics and transcriptomics of the oil-accumulating basidiomycete yeast T. oleaginosus allow insights into substrate utilization and the diverse evolutionary trajectories of mating systems in fungi.</title>
        <authorList>
            <consortium name="DOE Joint Genome Institute"/>
            <person name="Kourist R."/>
            <person name="Kracht O."/>
            <person name="Bracharz F."/>
            <person name="Lipzen A."/>
            <person name="Nolan M."/>
            <person name="Ohm R."/>
            <person name="Grigoriev I."/>
            <person name="Sun S."/>
            <person name="Heitman J."/>
            <person name="Bruck T."/>
            <person name="Nowrousian M."/>
        </authorList>
    </citation>
    <scope>NUCLEOTIDE SEQUENCE [LARGE SCALE GENOMIC DNA]</scope>
    <source>
        <strain evidence="3 4">IBC0246</strain>
    </source>
</reference>
<protein>
    <submittedName>
        <fullName evidence="3">6-phosphogluconate dehydrogenase C-terminal domain-like protein</fullName>
    </submittedName>
</protein>
<dbReference type="PANTHER" id="PTHR21708:SF43">
    <property type="entry name" value="KETOPANTOATE REDUCTASE C-TERMINAL DOMAIN-CONTAINING PROTEIN"/>
    <property type="match status" value="1"/>
</dbReference>